<proteinExistence type="predicted"/>
<dbReference type="InterPro" id="IPR024752">
    <property type="entry name" value="Myb/SANT-like_dom"/>
</dbReference>
<dbReference type="Proteomes" id="UP000811246">
    <property type="component" value="Chromosome 5"/>
</dbReference>
<dbReference type="OrthoDB" id="1304045at2759"/>
<dbReference type="InterPro" id="IPR045026">
    <property type="entry name" value="LIMYB"/>
</dbReference>
<dbReference type="PANTHER" id="PTHR47584:SF14">
    <property type="entry name" value="L10-INTERACTING MYB DOMAIN-CONTAINING PROTEIN-LIKE"/>
    <property type="match status" value="1"/>
</dbReference>
<reference evidence="3" key="1">
    <citation type="submission" date="2021-01" db="EMBL/GenBank/DDBJ databases">
        <authorList>
            <person name="Lovell J.T."/>
            <person name="Bentley N."/>
            <person name="Bhattarai G."/>
            <person name="Jenkins J.W."/>
            <person name="Sreedasyam A."/>
            <person name="Alarcon Y."/>
            <person name="Bock C."/>
            <person name="Boston L."/>
            <person name="Carlson J."/>
            <person name="Cervantes K."/>
            <person name="Clermont K."/>
            <person name="Krom N."/>
            <person name="Kubenka K."/>
            <person name="Mamidi S."/>
            <person name="Mattison C."/>
            <person name="Monteros M."/>
            <person name="Pisani C."/>
            <person name="Plott C."/>
            <person name="Rajasekar S."/>
            <person name="Rhein H.S."/>
            <person name="Rohla C."/>
            <person name="Song M."/>
            <person name="Hilaire R.S."/>
            <person name="Shu S."/>
            <person name="Wells L."/>
            <person name="Wang X."/>
            <person name="Webber J."/>
            <person name="Heerema R.J."/>
            <person name="Klein P."/>
            <person name="Conner P."/>
            <person name="Grauke L."/>
            <person name="Grimwood J."/>
            <person name="Schmutz J."/>
            <person name="Randall J.J."/>
        </authorList>
    </citation>
    <scope>NUCLEOTIDE SEQUENCE</scope>
    <source>
        <tissue evidence="3">Leaf</tissue>
    </source>
</reference>
<sequence>MDDPNEVIRDQLLWDDGMEDVLINFLYDDSIAGRIRGGKITHNDHVRLAERLSGYGMKKFNSEQVKGKIARLKRRQREFTDLMRQTGLGWDPDRKGPVASEEHWANAIRVRNSFKNFKSNGCPRYEELCAIFGCSVAMGTLHRASTEPAPTSEEEDLLDEELRNRGRPCQDDEGGPSPPSPMYGSTQSRRPLSAAYSSGSRRCQRAGPSHSAVMNEQMSKTLEAIEKSFEVRRMAAEEWRASKRSRDNSMETEGVVSTNTRTRCFQFLDEVEPHLPFDQWHKAFNKLTVDDDLQRSFVAISAECRAEWAWNL</sequence>
<dbReference type="AlphaFoldDB" id="A0A922F372"/>
<dbReference type="PANTHER" id="PTHR47584">
    <property type="match status" value="1"/>
</dbReference>
<evidence type="ECO:0000256" key="1">
    <source>
        <dbReference type="SAM" id="MobiDB-lite"/>
    </source>
</evidence>
<dbReference type="EMBL" id="CM031829">
    <property type="protein sequence ID" value="KAG6713457.1"/>
    <property type="molecule type" value="Genomic_DNA"/>
</dbReference>
<evidence type="ECO:0000313" key="3">
    <source>
        <dbReference type="EMBL" id="KAG6713457.1"/>
    </source>
</evidence>
<dbReference type="Pfam" id="PF12776">
    <property type="entry name" value="Myb_DNA-bind_3"/>
    <property type="match status" value="1"/>
</dbReference>
<name>A0A922F372_CARIL</name>
<organism evidence="3 4">
    <name type="scientific">Carya illinoinensis</name>
    <name type="common">Pecan</name>
    <dbReference type="NCBI Taxonomy" id="32201"/>
    <lineage>
        <taxon>Eukaryota</taxon>
        <taxon>Viridiplantae</taxon>
        <taxon>Streptophyta</taxon>
        <taxon>Embryophyta</taxon>
        <taxon>Tracheophyta</taxon>
        <taxon>Spermatophyta</taxon>
        <taxon>Magnoliopsida</taxon>
        <taxon>eudicotyledons</taxon>
        <taxon>Gunneridae</taxon>
        <taxon>Pentapetalae</taxon>
        <taxon>rosids</taxon>
        <taxon>fabids</taxon>
        <taxon>Fagales</taxon>
        <taxon>Juglandaceae</taxon>
        <taxon>Carya</taxon>
    </lineage>
</organism>
<feature type="domain" description="Myb/SANT-like" evidence="2">
    <location>
        <begin position="14"/>
        <end position="106"/>
    </location>
</feature>
<evidence type="ECO:0000313" key="4">
    <source>
        <dbReference type="Proteomes" id="UP000811246"/>
    </source>
</evidence>
<feature type="compositionally biased region" description="Polar residues" evidence="1">
    <location>
        <begin position="183"/>
        <end position="201"/>
    </location>
</feature>
<protein>
    <recommendedName>
        <fullName evidence="2">Myb/SANT-like domain-containing protein</fullName>
    </recommendedName>
</protein>
<accession>A0A922F372</accession>
<feature type="region of interest" description="Disordered" evidence="1">
    <location>
        <begin position="165"/>
        <end position="216"/>
    </location>
</feature>
<comment type="caution">
    <text evidence="3">The sequence shown here is derived from an EMBL/GenBank/DDBJ whole genome shotgun (WGS) entry which is preliminary data.</text>
</comment>
<evidence type="ECO:0000259" key="2">
    <source>
        <dbReference type="Pfam" id="PF12776"/>
    </source>
</evidence>
<gene>
    <name evidence="3" type="ORF">I3842_05G153800</name>
</gene>